<evidence type="ECO:0000259" key="22">
    <source>
        <dbReference type="SMART" id="SM00244"/>
    </source>
</evidence>
<organism evidence="23 24">
    <name type="scientific">Mus spicilegus</name>
    <name type="common">Mound-building mouse</name>
    <dbReference type="NCBI Taxonomy" id="10103"/>
    <lineage>
        <taxon>Eukaryota</taxon>
        <taxon>Metazoa</taxon>
        <taxon>Chordata</taxon>
        <taxon>Craniata</taxon>
        <taxon>Vertebrata</taxon>
        <taxon>Euteleostomi</taxon>
        <taxon>Mammalia</taxon>
        <taxon>Eutheria</taxon>
        <taxon>Euarchontoglires</taxon>
        <taxon>Glires</taxon>
        <taxon>Rodentia</taxon>
        <taxon>Myomorpha</taxon>
        <taxon>Muroidea</taxon>
        <taxon>Muridae</taxon>
        <taxon>Murinae</taxon>
        <taxon>Mus</taxon>
        <taxon>Mus</taxon>
    </lineage>
</organism>
<evidence type="ECO:0000256" key="2">
    <source>
        <dbReference type="ARBA" id="ARBA00004174"/>
    </source>
</evidence>
<keyword evidence="18" id="KW-0472">Membrane</keyword>
<dbReference type="InterPro" id="IPR002401">
    <property type="entry name" value="Cyt_P450_E_grp-I"/>
</dbReference>
<dbReference type="InterPro" id="IPR036013">
    <property type="entry name" value="Band_7/SPFH_dom_sf"/>
</dbReference>
<evidence type="ECO:0000313" key="24">
    <source>
        <dbReference type="Proteomes" id="UP000694415"/>
    </source>
</evidence>
<dbReference type="InterPro" id="IPR001128">
    <property type="entry name" value="Cyt_P450"/>
</dbReference>
<keyword evidence="7" id="KW-0153">Cholesterol metabolism</keyword>
<evidence type="ECO:0000256" key="17">
    <source>
        <dbReference type="ARBA" id="ARBA00023033"/>
    </source>
</evidence>
<evidence type="ECO:0000256" key="12">
    <source>
        <dbReference type="ARBA" id="ARBA00022848"/>
    </source>
</evidence>
<dbReference type="GO" id="GO:0045541">
    <property type="term" value="P:negative regulation of cholesterol biosynthetic process"/>
    <property type="evidence" value="ECO:0007669"/>
    <property type="project" value="UniProtKB-ARBA"/>
</dbReference>
<dbReference type="GO" id="GO:0006082">
    <property type="term" value="P:organic acid metabolic process"/>
    <property type="evidence" value="ECO:0007669"/>
    <property type="project" value="TreeGrafter"/>
</dbReference>
<evidence type="ECO:0000256" key="8">
    <source>
        <dbReference type="ARBA" id="ARBA00022617"/>
    </source>
</evidence>
<protein>
    <recommendedName>
        <fullName evidence="22">Band 7 domain-containing protein</fullName>
    </recommendedName>
</protein>
<keyword evidence="20" id="KW-0325">Glycoprotein</keyword>
<dbReference type="FunFam" id="1.10.630.10:FF:000238">
    <property type="entry name" value="Cytochrome P450 2A6"/>
    <property type="match status" value="1"/>
</dbReference>
<comment type="subcellular location">
    <subcellularLocation>
        <location evidence="3">Endoplasmic reticulum membrane</location>
        <topology evidence="3">Peripheral membrane protein</topology>
    </subcellularLocation>
    <subcellularLocation>
        <location evidence="4">Endoplasmic reticulum membrane</location>
        <topology evidence="4">Single-pass type II membrane protein</topology>
    </subcellularLocation>
    <subcellularLocation>
        <location evidence="2">Microsome membrane</location>
        <topology evidence="2">Peripheral membrane protein</topology>
    </subcellularLocation>
</comment>
<dbReference type="SMART" id="SM00244">
    <property type="entry name" value="PHB"/>
    <property type="match status" value="1"/>
</dbReference>
<evidence type="ECO:0000256" key="3">
    <source>
        <dbReference type="ARBA" id="ARBA00004406"/>
    </source>
</evidence>
<dbReference type="GO" id="GO:0016712">
    <property type="term" value="F:oxidoreductase activity, acting on paired donors, with incorporation or reduction of molecular oxygen, reduced flavin or flavoprotein as one donor, and incorporation of one atom of oxygen"/>
    <property type="evidence" value="ECO:0007669"/>
    <property type="project" value="TreeGrafter"/>
</dbReference>
<keyword evidence="21" id="KW-0753">Steroid metabolism</keyword>
<keyword evidence="14" id="KW-1133">Transmembrane helix</keyword>
<evidence type="ECO:0000256" key="18">
    <source>
        <dbReference type="ARBA" id="ARBA00023136"/>
    </source>
</evidence>
<keyword evidence="19" id="KW-1207">Sterol metabolism</keyword>
<reference evidence="23" key="1">
    <citation type="submission" date="2025-08" db="UniProtKB">
        <authorList>
            <consortium name="Ensembl"/>
        </authorList>
    </citation>
    <scope>IDENTIFICATION</scope>
</reference>
<dbReference type="GO" id="GO:0006805">
    <property type="term" value="P:xenobiotic metabolic process"/>
    <property type="evidence" value="ECO:0007669"/>
    <property type="project" value="TreeGrafter"/>
</dbReference>
<evidence type="ECO:0000256" key="1">
    <source>
        <dbReference type="ARBA" id="ARBA00001971"/>
    </source>
</evidence>
<keyword evidence="16" id="KW-0408">Iron</keyword>
<feature type="domain" description="Band 7" evidence="22">
    <location>
        <begin position="23"/>
        <end position="189"/>
    </location>
</feature>
<proteinExistence type="inferred from homology"/>
<dbReference type="InterPro" id="IPR001107">
    <property type="entry name" value="Band_7"/>
</dbReference>
<evidence type="ECO:0000256" key="19">
    <source>
        <dbReference type="ARBA" id="ARBA00023166"/>
    </source>
</evidence>
<comment type="cofactor">
    <cofactor evidence="1">
        <name>heme</name>
        <dbReference type="ChEBI" id="CHEBI:30413"/>
    </cofactor>
</comment>
<evidence type="ECO:0000256" key="7">
    <source>
        <dbReference type="ARBA" id="ARBA00022548"/>
    </source>
</evidence>
<evidence type="ECO:0000256" key="9">
    <source>
        <dbReference type="ARBA" id="ARBA00022692"/>
    </source>
</evidence>
<keyword evidence="21" id="KW-0443">Lipid metabolism</keyword>
<dbReference type="Pfam" id="PF00067">
    <property type="entry name" value="p450"/>
    <property type="match status" value="1"/>
</dbReference>
<dbReference type="GO" id="GO:0020037">
    <property type="term" value="F:heme binding"/>
    <property type="evidence" value="ECO:0007669"/>
    <property type="project" value="InterPro"/>
</dbReference>
<dbReference type="PRINTS" id="PR00385">
    <property type="entry name" value="P450"/>
</dbReference>
<evidence type="ECO:0000256" key="4">
    <source>
        <dbReference type="ARBA" id="ARBA00004648"/>
    </source>
</evidence>
<keyword evidence="10" id="KW-0479">Metal-binding</keyword>
<dbReference type="InterPro" id="IPR036396">
    <property type="entry name" value="Cyt_P450_sf"/>
</dbReference>
<reference evidence="23" key="2">
    <citation type="submission" date="2025-09" db="UniProtKB">
        <authorList>
            <consortium name="Ensembl"/>
        </authorList>
    </citation>
    <scope>IDENTIFICATION</scope>
</reference>
<dbReference type="AlphaFoldDB" id="A0A8C6H3H5"/>
<keyword evidence="11" id="KW-0256">Endoplasmic reticulum</keyword>
<accession>A0A8C6H3H5</accession>
<dbReference type="InterPro" id="IPR050182">
    <property type="entry name" value="Cytochrome_P450_fam2"/>
</dbReference>
<dbReference type="GO" id="GO:0005506">
    <property type="term" value="F:iron ion binding"/>
    <property type="evidence" value="ECO:0007669"/>
    <property type="project" value="InterPro"/>
</dbReference>
<dbReference type="PRINTS" id="PR00463">
    <property type="entry name" value="EP450I"/>
</dbReference>
<comment type="similarity">
    <text evidence="6">Belongs to the cytochrome P450 family.</text>
</comment>
<dbReference type="Gene3D" id="1.10.630.10">
    <property type="entry name" value="Cytochrome P450"/>
    <property type="match status" value="1"/>
</dbReference>
<dbReference type="Pfam" id="PF01145">
    <property type="entry name" value="Band_7"/>
    <property type="match status" value="1"/>
</dbReference>
<keyword evidence="15" id="KW-0560">Oxidoreductase</keyword>
<dbReference type="Gene3D" id="3.30.479.30">
    <property type="entry name" value="Band 7 domain"/>
    <property type="match status" value="1"/>
</dbReference>
<evidence type="ECO:0000256" key="14">
    <source>
        <dbReference type="ARBA" id="ARBA00022989"/>
    </source>
</evidence>
<name>A0A8C6H3H5_MUSSI</name>
<dbReference type="Ensembl" id="ENSMSIT00000020549.1">
    <property type="protein sequence ID" value="ENSMSIP00000016185.1"/>
    <property type="gene ID" value="ENSMSIG00000013896.1"/>
</dbReference>
<dbReference type="GO" id="GO:0031625">
    <property type="term" value="F:ubiquitin protein ligase binding"/>
    <property type="evidence" value="ECO:0007669"/>
    <property type="project" value="InterPro"/>
</dbReference>
<dbReference type="CDD" id="cd03406">
    <property type="entry name" value="SPFH_like_u3"/>
    <property type="match status" value="1"/>
</dbReference>
<evidence type="ECO:0000256" key="16">
    <source>
        <dbReference type="ARBA" id="ARBA00023004"/>
    </source>
</evidence>
<keyword evidence="17" id="KW-0503">Monooxygenase</keyword>
<evidence type="ECO:0000256" key="21">
    <source>
        <dbReference type="ARBA" id="ARBA00023221"/>
    </source>
</evidence>
<evidence type="ECO:0000256" key="11">
    <source>
        <dbReference type="ARBA" id="ARBA00022824"/>
    </source>
</evidence>
<dbReference type="GeneTree" id="ENSGT00940000163402"/>
<dbReference type="FunFam" id="3.30.479.30:FF:000009">
    <property type="entry name" value="Erlin-2 isoform 1"/>
    <property type="match status" value="1"/>
</dbReference>
<dbReference type="PANTHER" id="PTHR24300">
    <property type="entry name" value="CYTOCHROME P450 508A4-RELATED"/>
    <property type="match status" value="1"/>
</dbReference>
<keyword evidence="8" id="KW-0349">Heme</keyword>
<dbReference type="GO" id="GO:0032933">
    <property type="term" value="P:SREBP signaling pathway"/>
    <property type="evidence" value="ECO:0007669"/>
    <property type="project" value="UniProtKB-ARBA"/>
</dbReference>
<dbReference type="Proteomes" id="UP000694415">
    <property type="component" value="Unplaced"/>
</dbReference>
<dbReference type="SUPFAM" id="SSF117892">
    <property type="entry name" value="Band 7/SPFH domain"/>
    <property type="match status" value="1"/>
</dbReference>
<dbReference type="PANTHER" id="PTHR24300:SF346">
    <property type="entry name" value="CYTOCHROME P450 2C44"/>
    <property type="match status" value="1"/>
</dbReference>
<dbReference type="GO" id="GO:0005789">
    <property type="term" value="C:endoplasmic reticulum membrane"/>
    <property type="evidence" value="ECO:0007669"/>
    <property type="project" value="UniProtKB-SubCell"/>
</dbReference>
<evidence type="ECO:0000256" key="15">
    <source>
        <dbReference type="ARBA" id="ARBA00023002"/>
    </source>
</evidence>
<dbReference type="GO" id="GO:0045717">
    <property type="term" value="P:negative regulation of fatty acid biosynthetic process"/>
    <property type="evidence" value="ECO:0007669"/>
    <property type="project" value="UniProtKB-ARBA"/>
</dbReference>
<keyword evidence="24" id="KW-1185">Reference proteome</keyword>
<keyword evidence="12" id="KW-0492">Microsome</keyword>
<keyword evidence="9" id="KW-0812">Transmembrane</keyword>
<sequence>MNMTQARLLVAAVVGLVAILLYASIHKIEEGHLAVYYRGGALLTSPSGPGYHIMLPFITTFRSVQTTLQTDEVKNVPCGTSGGVMIYIDRIEVVNMLAPYAVFDIVRNYTADYDKTLIFNKIHHELNQFCSAHTLQEVYIELFDQIDENLKQALQKDLNTMAPGLTIQAVRVTKPKIPEAIRRNFELMEAEKTKLLIAAQKQKVVEKEAETERKRAVIEAEKIAQVAKIRFQQKVMEKETEKRISEIEDAAFLAREKAKADAEYYAAHKYATSNKLAKEYGPVYTLYFGSWPTVVLHGYDVVKEALLNQGDEFLGRGPLPIIEDSQKGHGIVFSEGERWKLLRRFSLMTLKNFGMGKRSLEERVQEEARCLVEELHKTEAQPFDPTFILACAPCNVICSILFNERFPYNDKTFLNLMDLLNKNFYQLNSIWIQMYNLWPTIMKYIPGKHREFSKRLGGVKNFILEKVKEHQESLDPANPRDYIDCFLSKIEEEKHNLKSDFNLENLAICGSNLFTAGTETTSTTLRFGLLLLVKHPEVQAKVHEELDRVIGRHQPPSMKDKMKLSYTDAVLHEIQRYITLLPSSLPHAVVQDTKFRHYIIPKGTAVFPFLSSILLDQKEFPNPEKFDPGHFLDKNGCFKKTDYFVPFSLGKYTRFGQLLASLNYVLRDPLMQSQLIELF</sequence>
<dbReference type="GO" id="GO:0008203">
    <property type="term" value="P:cholesterol metabolic process"/>
    <property type="evidence" value="ECO:0007669"/>
    <property type="project" value="UniProtKB-KW"/>
</dbReference>
<evidence type="ECO:0000256" key="20">
    <source>
        <dbReference type="ARBA" id="ARBA00023180"/>
    </source>
</evidence>
<dbReference type="SUPFAM" id="SSF48264">
    <property type="entry name" value="Cytochrome P450"/>
    <property type="match status" value="1"/>
</dbReference>
<evidence type="ECO:0000313" key="23">
    <source>
        <dbReference type="Ensembl" id="ENSMSIP00000016185.1"/>
    </source>
</evidence>
<evidence type="ECO:0000256" key="6">
    <source>
        <dbReference type="ARBA" id="ARBA00010617"/>
    </source>
</evidence>
<evidence type="ECO:0000256" key="13">
    <source>
        <dbReference type="ARBA" id="ARBA00022968"/>
    </source>
</evidence>
<evidence type="ECO:0000256" key="10">
    <source>
        <dbReference type="ARBA" id="ARBA00022723"/>
    </source>
</evidence>
<keyword evidence="13" id="KW-0735">Signal-anchor</keyword>
<dbReference type="GO" id="GO:0032991">
    <property type="term" value="C:protein-containing complex"/>
    <property type="evidence" value="ECO:0007669"/>
    <property type="project" value="UniProtKB-ARBA"/>
</dbReference>
<evidence type="ECO:0000256" key="5">
    <source>
        <dbReference type="ARBA" id="ARBA00008164"/>
    </source>
</evidence>
<dbReference type="InterPro" id="IPR033294">
    <property type="entry name" value="Erlin1/2"/>
</dbReference>
<comment type="similarity">
    <text evidence="5">Belongs to the band 7/mec-2 family.</text>
</comment>